<dbReference type="AlphaFoldDB" id="A0A4U0V8X2"/>
<dbReference type="Pfam" id="PF00172">
    <property type="entry name" value="Zn_clus"/>
    <property type="match status" value="1"/>
</dbReference>
<dbReference type="PROSITE" id="PS00463">
    <property type="entry name" value="ZN2_CY6_FUNGAL_1"/>
    <property type="match status" value="1"/>
</dbReference>
<feature type="region of interest" description="Disordered" evidence="3">
    <location>
        <begin position="84"/>
        <end position="104"/>
    </location>
</feature>
<protein>
    <recommendedName>
        <fullName evidence="4">Zn(2)-C6 fungal-type domain-containing protein</fullName>
    </recommendedName>
</protein>
<evidence type="ECO:0000256" key="2">
    <source>
        <dbReference type="ARBA" id="ARBA00023242"/>
    </source>
</evidence>
<comment type="caution">
    <text evidence="5">The sequence shown here is derived from an EMBL/GenBank/DDBJ whole genome shotgun (WGS) entry which is preliminary data.</text>
</comment>
<dbReference type="CDD" id="cd00067">
    <property type="entry name" value="GAL4"/>
    <property type="match status" value="1"/>
</dbReference>
<sequence length="649" mass="72100">MAAPKNNALSAAEAKAAAAKMHRRSRSGCFTCRLRRKKCEEGKPACKACKHLGLRCDYKRPMWWSNGEQRRHQKEVIKNIIKKTQLSKKATQPPSSSNLNSPPSLCHSVPTSAEVYPEPFSRAPSEGSPYSAGCDYPYVTPEGYFAMPPPPQPMVAHPQYPMFSPYEVDIKTERQIFINGEQTRKDSTISTFSTYQPPPMPNGMSGYPADSWVQQDYFESQSESFTEEPVDFNFFEYPHGPVTPDHETVINVDDCDKYLLTHFFDKVLKLIFPILGANQHGSARADVILPALESNKAYLHCCLSIAATHMKAAEGLSGEQIDNDIVRHRYAAISELCEALGRDENHSQILEATLGMIFFQCSVGRADDALPDIPWHQHFQAGISLVNKLDLPNALMDLRASGHSQPPFNMALASWIDILGATMIGRLPTWADTYRELNMSGKSAGLAELMGCEDNIMFLISEIACLDVQKAEGINEVVLCKYVEVLANEIGMTEPPHGTVQTCFSTTGAIRPKQLSINITAVFRVAARIYLCSLVPGYEPRQPSICHLVSQFSELVNFIPAGPEGFDRSLAWPLLIAGTASVAASPFRSMFDERCKRLGDAADFGSFGRVRGLLADIWQINDAASARGEYQGVRWRDVTLQKKWDYLLI</sequence>
<keyword evidence="2" id="KW-0539">Nucleus</keyword>
<comment type="subcellular location">
    <subcellularLocation>
        <location evidence="1">Nucleus</location>
    </subcellularLocation>
</comment>
<accession>A0A4U0V8X2</accession>
<dbReference type="SMART" id="SM00066">
    <property type="entry name" value="GAL4"/>
    <property type="match status" value="1"/>
</dbReference>
<dbReference type="Proteomes" id="UP000310066">
    <property type="component" value="Unassembled WGS sequence"/>
</dbReference>
<dbReference type="InterPro" id="IPR021858">
    <property type="entry name" value="Fun_TF"/>
</dbReference>
<evidence type="ECO:0000256" key="3">
    <source>
        <dbReference type="SAM" id="MobiDB-lite"/>
    </source>
</evidence>
<evidence type="ECO:0000259" key="4">
    <source>
        <dbReference type="PROSITE" id="PS50048"/>
    </source>
</evidence>
<dbReference type="GO" id="GO:0008270">
    <property type="term" value="F:zinc ion binding"/>
    <property type="evidence" value="ECO:0007669"/>
    <property type="project" value="InterPro"/>
</dbReference>
<evidence type="ECO:0000313" key="6">
    <source>
        <dbReference type="Proteomes" id="UP000310066"/>
    </source>
</evidence>
<dbReference type="PROSITE" id="PS50048">
    <property type="entry name" value="ZN2_CY6_FUNGAL_2"/>
    <property type="match status" value="1"/>
</dbReference>
<dbReference type="STRING" id="329885.A0A4U0V8X2"/>
<organism evidence="5 6">
    <name type="scientific">Friedmanniomyces endolithicus</name>
    <dbReference type="NCBI Taxonomy" id="329885"/>
    <lineage>
        <taxon>Eukaryota</taxon>
        <taxon>Fungi</taxon>
        <taxon>Dikarya</taxon>
        <taxon>Ascomycota</taxon>
        <taxon>Pezizomycotina</taxon>
        <taxon>Dothideomycetes</taxon>
        <taxon>Dothideomycetidae</taxon>
        <taxon>Mycosphaerellales</taxon>
        <taxon>Teratosphaeriaceae</taxon>
        <taxon>Friedmanniomyces</taxon>
    </lineage>
</organism>
<dbReference type="PANTHER" id="PTHR37534:SF12">
    <property type="entry name" value="ZN(2)-C6 FUNGAL-TYPE DOMAIN-CONTAINING PROTEIN"/>
    <property type="match status" value="1"/>
</dbReference>
<name>A0A4U0V8X2_9PEZI</name>
<dbReference type="InterPro" id="IPR001138">
    <property type="entry name" value="Zn2Cys6_DnaBD"/>
</dbReference>
<dbReference type="Pfam" id="PF11951">
    <property type="entry name" value="Fungal_trans_2"/>
    <property type="match status" value="1"/>
</dbReference>
<proteinExistence type="predicted"/>
<gene>
    <name evidence="5" type="ORF">B0A54_05160</name>
</gene>
<dbReference type="InterPro" id="IPR036864">
    <property type="entry name" value="Zn2-C6_fun-type_DNA-bd_sf"/>
</dbReference>
<dbReference type="GO" id="GO:0005634">
    <property type="term" value="C:nucleus"/>
    <property type="evidence" value="ECO:0007669"/>
    <property type="project" value="UniProtKB-SubCell"/>
</dbReference>
<feature type="domain" description="Zn(2)-C6 fungal-type" evidence="4">
    <location>
        <begin position="28"/>
        <end position="58"/>
    </location>
</feature>
<dbReference type="GO" id="GO:0000981">
    <property type="term" value="F:DNA-binding transcription factor activity, RNA polymerase II-specific"/>
    <property type="evidence" value="ECO:0007669"/>
    <property type="project" value="InterPro"/>
</dbReference>
<dbReference type="PANTHER" id="PTHR37534">
    <property type="entry name" value="TRANSCRIPTIONAL ACTIVATOR PROTEIN UGA3"/>
    <property type="match status" value="1"/>
</dbReference>
<evidence type="ECO:0000313" key="5">
    <source>
        <dbReference type="EMBL" id="TKA44416.1"/>
    </source>
</evidence>
<feature type="compositionally biased region" description="Low complexity" evidence="3">
    <location>
        <begin position="93"/>
        <end position="104"/>
    </location>
</feature>
<dbReference type="Gene3D" id="4.10.240.10">
    <property type="entry name" value="Zn(2)-C6 fungal-type DNA-binding domain"/>
    <property type="match status" value="1"/>
</dbReference>
<dbReference type="OrthoDB" id="5294180at2759"/>
<dbReference type="EMBL" id="NAJP01000015">
    <property type="protein sequence ID" value="TKA44416.1"/>
    <property type="molecule type" value="Genomic_DNA"/>
</dbReference>
<reference evidence="5 6" key="1">
    <citation type="submission" date="2017-03" db="EMBL/GenBank/DDBJ databases">
        <title>Genomes of endolithic fungi from Antarctica.</title>
        <authorList>
            <person name="Coleine C."/>
            <person name="Masonjones S."/>
            <person name="Stajich J.E."/>
        </authorList>
    </citation>
    <scope>NUCLEOTIDE SEQUENCE [LARGE SCALE GENOMIC DNA]</scope>
    <source>
        <strain evidence="5 6">CCFEE 5311</strain>
    </source>
</reference>
<dbReference type="SUPFAM" id="SSF57701">
    <property type="entry name" value="Zn2/Cys6 DNA-binding domain"/>
    <property type="match status" value="1"/>
</dbReference>
<evidence type="ECO:0000256" key="1">
    <source>
        <dbReference type="ARBA" id="ARBA00004123"/>
    </source>
</evidence>